<dbReference type="Gene3D" id="2.60.40.420">
    <property type="entry name" value="Cupredoxins - blue copper proteins"/>
    <property type="match status" value="1"/>
</dbReference>
<evidence type="ECO:0000313" key="3">
    <source>
        <dbReference type="EMBL" id="KAK4213646.1"/>
    </source>
</evidence>
<evidence type="ECO:0008006" key="5">
    <source>
        <dbReference type="Google" id="ProtNLM"/>
    </source>
</evidence>
<evidence type="ECO:0000256" key="1">
    <source>
        <dbReference type="SAM" id="MobiDB-lite"/>
    </source>
</evidence>
<dbReference type="Proteomes" id="UP001301769">
    <property type="component" value="Unassembled WGS sequence"/>
</dbReference>
<dbReference type="AlphaFoldDB" id="A0AAN6Y946"/>
<feature type="compositionally biased region" description="Low complexity" evidence="1">
    <location>
        <begin position="182"/>
        <end position="198"/>
    </location>
</feature>
<proteinExistence type="predicted"/>
<gene>
    <name evidence="3" type="ORF">QBC37DRAFT_169086</name>
</gene>
<reference evidence="3" key="2">
    <citation type="submission" date="2023-05" db="EMBL/GenBank/DDBJ databases">
        <authorList>
            <consortium name="Lawrence Berkeley National Laboratory"/>
            <person name="Steindorff A."/>
            <person name="Hensen N."/>
            <person name="Bonometti L."/>
            <person name="Westerberg I."/>
            <person name="Brannstrom I.O."/>
            <person name="Guillou S."/>
            <person name="Cros-Aarteil S."/>
            <person name="Calhoun S."/>
            <person name="Haridas S."/>
            <person name="Kuo A."/>
            <person name="Mondo S."/>
            <person name="Pangilinan J."/>
            <person name="Riley R."/>
            <person name="Labutti K."/>
            <person name="Andreopoulos B."/>
            <person name="Lipzen A."/>
            <person name="Chen C."/>
            <person name="Yanf M."/>
            <person name="Daum C."/>
            <person name="Ng V."/>
            <person name="Clum A."/>
            <person name="Ohm R."/>
            <person name="Martin F."/>
            <person name="Silar P."/>
            <person name="Natvig D."/>
            <person name="Lalanne C."/>
            <person name="Gautier V."/>
            <person name="Ament-Velasquez S.L."/>
            <person name="Kruys A."/>
            <person name="Hutchinson M.I."/>
            <person name="Powell A.J."/>
            <person name="Barry K."/>
            <person name="Miller A.N."/>
            <person name="Grigoriev I.V."/>
            <person name="Debuchy R."/>
            <person name="Gladieux P."/>
            <person name="Thoren M.H."/>
            <person name="Johannesson H."/>
        </authorList>
    </citation>
    <scope>NUCLEOTIDE SEQUENCE</scope>
    <source>
        <strain evidence="3">PSN293</strain>
    </source>
</reference>
<dbReference type="EMBL" id="MU858105">
    <property type="protein sequence ID" value="KAK4213646.1"/>
    <property type="molecule type" value="Genomic_DNA"/>
</dbReference>
<dbReference type="InterPro" id="IPR008972">
    <property type="entry name" value="Cupredoxin"/>
</dbReference>
<sequence>MSPLRNVLLAVAGFSLQAAAVNHVIVVGKDGLTFNPPDLKANLGDTLEFRFWAKNHSVVQGNWQEACQPNQNGFFSGFVPQTDLTKPNDQVFKVTLEDTDPKVYYCSQFNAANSVNHCKAGMVGVINGLGNRTFEVYKELAKDVTSPGNPSAAAPQGGSFEPLQVTAPTASSSSGGNGGGASASPTQTGSNTQQTTTGAGSGAGNVGVSFGALAAAGAFALALAF</sequence>
<dbReference type="SUPFAM" id="SSF49503">
    <property type="entry name" value="Cupredoxins"/>
    <property type="match status" value="1"/>
</dbReference>
<protein>
    <recommendedName>
        <fullName evidence="5">Extracellular serine-rich protein</fullName>
    </recommendedName>
</protein>
<organism evidence="3 4">
    <name type="scientific">Rhypophila decipiens</name>
    <dbReference type="NCBI Taxonomy" id="261697"/>
    <lineage>
        <taxon>Eukaryota</taxon>
        <taxon>Fungi</taxon>
        <taxon>Dikarya</taxon>
        <taxon>Ascomycota</taxon>
        <taxon>Pezizomycotina</taxon>
        <taxon>Sordariomycetes</taxon>
        <taxon>Sordariomycetidae</taxon>
        <taxon>Sordariales</taxon>
        <taxon>Naviculisporaceae</taxon>
        <taxon>Rhypophila</taxon>
    </lineage>
</organism>
<keyword evidence="4" id="KW-1185">Reference proteome</keyword>
<feature type="chain" id="PRO_5042825506" description="Extracellular serine-rich protein" evidence="2">
    <location>
        <begin position="21"/>
        <end position="225"/>
    </location>
</feature>
<dbReference type="PANTHER" id="PTHR34883:SF15">
    <property type="entry name" value="EXTRACELLULAR SERINE-RICH PROTEIN"/>
    <property type="match status" value="1"/>
</dbReference>
<dbReference type="PANTHER" id="PTHR34883">
    <property type="entry name" value="SERINE-RICH PROTEIN, PUTATIVE-RELATED-RELATED"/>
    <property type="match status" value="1"/>
</dbReference>
<dbReference type="CDD" id="cd00920">
    <property type="entry name" value="Cupredoxin"/>
    <property type="match status" value="1"/>
</dbReference>
<feature type="region of interest" description="Disordered" evidence="1">
    <location>
        <begin position="145"/>
        <end position="199"/>
    </location>
</feature>
<comment type="caution">
    <text evidence="3">The sequence shown here is derived from an EMBL/GenBank/DDBJ whole genome shotgun (WGS) entry which is preliminary data.</text>
</comment>
<reference evidence="3" key="1">
    <citation type="journal article" date="2023" name="Mol. Phylogenet. Evol.">
        <title>Genome-scale phylogeny and comparative genomics of the fungal order Sordariales.</title>
        <authorList>
            <person name="Hensen N."/>
            <person name="Bonometti L."/>
            <person name="Westerberg I."/>
            <person name="Brannstrom I.O."/>
            <person name="Guillou S."/>
            <person name="Cros-Aarteil S."/>
            <person name="Calhoun S."/>
            <person name="Haridas S."/>
            <person name="Kuo A."/>
            <person name="Mondo S."/>
            <person name="Pangilinan J."/>
            <person name="Riley R."/>
            <person name="LaButti K."/>
            <person name="Andreopoulos B."/>
            <person name="Lipzen A."/>
            <person name="Chen C."/>
            <person name="Yan M."/>
            <person name="Daum C."/>
            <person name="Ng V."/>
            <person name="Clum A."/>
            <person name="Steindorff A."/>
            <person name="Ohm R.A."/>
            <person name="Martin F."/>
            <person name="Silar P."/>
            <person name="Natvig D.O."/>
            <person name="Lalanne C."/>
            <person name="Gautier V."/>
            <person name="Ament-Velasquez S.L."/>
            <person name="Kruys A."/>
            <person name="Hutchinson M.I."/>
            <person name="Powell A.J."/>
            <person name="Barry K."/>
            <person name="Miller A.N."/>
            <person name="Grigoriev I.V."/>
            <person name="Debuchy R."/>
            <person name="Gladieux P."/>
            <person name="Hiltunen Thoren M."/>
            <person name="Johannesson H."/>
        </authorList>
    </citation>
    <scope>NUCLEOTIDE SEQUENCE</scope>
    <source>
        <strain evidence="3">PSN293</strain>
    </source>
</reference>
<evidence type="ECO:0000256" key="2">
    <source>
        <dbReference type="SAM" id="SignalP"/>
    </source>
</evidence>
<feature type="signal peptide" evidence="2">
    <location>
        <begin position="1"/>
        <end position="20"/>
    </location>
</feature>
<keyword evidence="2" id="KW-0732">Signal</keyword>
<dbReference type="InterPro" id="IPR052953">
    <property type="entry name" value="Ser-rich/MCO-related"/>
</dbReference>
<evidence type="ECO:0000313" key="4">
    <source>
        <dbReference type="Proteomes" id="UP001301769"/>
    </source>
</evidence>
<accession>A0AAN6Y946</accession>
<name>A0AAN6Y946_9PEZI</name>